<dbReference type="Pfam" id="PF10294">
    <property type="entry name" value="Methyltransf_16"/>
    <property type="match status" value="1"/>
</dbReference>
<dbReference type="GO" id="GO:0008757">
    <property type="term" value="F:S-adenosylmethionine-dependent methyltransferase activity"/>
    <property type="evidence" value="ECO:0007669"/>
    <property type="project" value="UniProtKB-ARBA"/>
</dbReference>
<evidence type="ECO:0000256" key="1">
    <source>
        <dbReference type="SAM" id="MobiDB-lite"/>
    </source>
</evidence>
<sequence>MDSIRWEMFTVFRDYASLVPARFIQIPPNVPFAEINRCLVELLILNPHFQKYPPSKQYQRSFWKIIIGQLEDILTRPSEEDEEIDPRILDHYLSVFSSSGPLLGTSAPGLRGQICDRGLPLGEVPSKSFVTHFWEPKSNQLQGEFYPKVINLASHRTFTLEESRTTIEGGTTGFRTWFASRMLASYLIQNPGIIEGKRVLELGSGIGFLGIIAASLQQLSPKYTSSLWLTDVNEEVLTQCRHNIQLPCNVSSTHKSVQFRVLDWEEALRTDHEPLVALLRDEINPDVILGADIVFDPSLVPPLISLIALALQLGSNNGIQKSAIITLTIRNAETFRLFLNHAEEKGLSLQDIMLPQAQGSRRSAAWKKLEQEAMATEVPPPKRRPPPPNV</sequence>
<dbReference type="InterPro" id="IPR029063">
    <property type="entry name" value="SAM-dependent_MTases_sf"/>
</dbReference>
<feature type="region of interest" description="Disordered" evidence="1">
    <location>
        <begin position="371"/>
        <end position="390"/>
    </location>
</feature>
<dbReference type="STRING" id="5353.A0A1Q3DV68"/>
<keyword evidence="3" id="KW-1185">Reference proteome</keyword>
<dbReference type="CDD" id="cd02440">
    <property type="entry name" value="AdoMet_MTases"/>
    <property type="match status" value="1"/>
</dbReference>
<dbReference type="EMBL" id="BDGU01000006">
    <property type="protein sequence ID" value="GAV98901.1"/>
    <property type="molecule type" value="Genomic_DNA"/>
</dbReference>
<dbReference type="PANTHER" id="PTHR14614">
    <property type="entry name" value="HEPATOCELLULAR CARCINOMA-ASSOCIATED ANTIGEN"/>
    <property type="match status" value="1"/>
</dbReference>
<dbReference type="AlphaFoldDB" id="A0A1Q3DV68"/>
<protein>
    <submittedName>
        <fullName evidence="2">Protein FAM86B1</fullName>
    </submittedName>
</protein>
<gene>
    <name evidence="2" type="ORF">LENED_000317</name>
</gene>
<evidence type="ECO:0000313" key="2">
    <source>
        <dbReference type="EMBL" id="GAV98901.1"/>
    </source>
</evidence>
<comment type="caution">
    <text evidence="2">The sequence shown here is derived from an EMBL/GenBank/DDBJ whole genome shotgun (WGS) entry which is preliminary data.</text>
</comment>
<accession>A0A1Q3DV68</accession>
<reference evidence="2 3" key="1">
    <citation type="submission" date="2016-08" db="EMBL/GenBank/DDBJ databases">
        <authorList>
            <consortium name="Lentinula edodes genome sequencing consortium"/>
            <person name="Sakamoto Y."/>
            <person name="Nakade K."/>
            <person name="Sato S."/>
            <person name="Yoshida Y."/>
            <person name="Miyazaki K."/>
            <person name="Natsume S."/>
            <person name="Konno N."/>
        </authorList>
    </citation>
    <scope>NUCLEOTIDE SEQUENCE [LARGE SCALE GENOMIC DNA]</scope>
    <source>
        <strain evidence="2 3">NBRC 111202</strain>
    </source>
</reference>
<dbReference type="SUPFAM" id="SSF53335">
    <property type="entry name" value="S-adenosyl-L-methionine-dependent methyltransferases"/>
    <property type="match status" value="1"/>
</dbReference>
<dbReference type="InterPro" id="IPR019410">
    <property type="entry name" value="Methyltransf_16"/>
</dbReference>
<feature type="compositionally biased region" description="Basic residues" evidence="1">
    <location>
        <begin position="381"/>
        <end position="390"/>
    </location>
</feature>
<dbReference type="PANTHER" id="PTHR14614:SF130">
    <property type="entry name" value="PROTEIN-LYSINE N-METHYLTRANSFERASE EEF2KMT"/>
    <property type="match status" value="1"/>
</dbReference>
<name>A0A1Q3DV68_LENED</name>
<dbReference type="Proteomes" id="UP000188533">
    <property type="component" value="Unassembled WGS sequence"/>
</dbReference>
<organism evidence="2 3">
    <name type="scientific">Lentinula edodes</name>
    <name type="common">Shiitake mushroom</name>
    <name type="synonym">Lentinus edodes</name>
    <dbReference type="NCBI Taxonomy" id="5353"/>
    <lineage>
        <taxon>Eukaryota</taxon>
        <taxon>Fungi</taxon>
        <taxon>Dikarya</taxon>
        <taxon>Basidiomycota</taxon>
        <taxon>Agaricomycotina</taxon>
        <taxon>Agaricomycetes</taxon>
        <taxon>Agaricomycetidae</taxon>
        <taxon>Agaricales</taxon>
        <taxon>Marasmiineae</taxon>
        <taxon>Omphalotaceae</taxon>
        <taxon>Lentinula</taxon>
    </lineage>
</organism>
<dbReference type="Gene3D" id="3.40.50.150">
    <property type="entry name" value="Vaccinia Virus protein VP39"/>
    <property type="match status" value="1"/>
</dbReference>
<reference evidence="2 3" key="2">
    <citation type="submission" date="2017-02" db="EMBL/GenBank/DDBJ databases">
        <title>A genome survey and senescence transcriptome analysis in Lentinula edodes.</title>
        <authorList>
            <person name="Sakamoto Y."/>
            <person name="Nakade K."/>
            <person name="Sato S."/>
            <person name="Yoshida Y."/>
            <person name="Miyazaki K."/>
            <person name="Natsume S."/>
            <person name="Konno N."/>
        </authorList>
    </citation>
    <scope>NUCLEOTIDE SEQUENCE [LARGE SCALE GENOMIC DNA]</scope>
    <source>
        <strain evidence="2 3">NBRC 111202</strain>
    </source>
</reference>
<proteinExistence type="predicted"/>
<evidence type="ECO:0000313" key="3">
    <source>
        <dbReference type="Proteomes" id="UP000188533"/>
    </source>
</evidence>